<dbReference type="InterPro" id="IPR012675">
    <property type="entry name" value="Beta-grasp_dom_sf"/>
</dbReference>
<dbReference type="Pfam" id="PF00111">
    <property type="entry name" value="Fer2"/>
    <property type="match status" value="1"/>
</dbReference>
<evidence type="ECO:0000259" key="7">
    <source>
        <dbReference type="PROSITE" id="PS51085"/>
    </source>
</evidence>
<evidence type="ECO:0000256" key="4">
    <source>
        <dbReference type="ARBA" id="ARBA00023004"/>
    </source>
</evidence>
<dbReference type="Gene3D" id="3.10.20.30">
    <property type="match status" value="1"/>
</dbReference>
<evidence type="ECO:0000313" key="9">
    <source>
        <dbReference type="Proteomes" id="UP001259803"/>
    </source>
</evidence>
<protein>
    <submittedName>
        <fullName evidence="8">2Fe-2S iron-sulfur cluster-binding protein</fullName>
    </submittedName>
</protein>
<dbReference type="EMBL" id="JAVRHS010000002">
    <property type="protein sequence ID" value="MDT0575202.1"/>
    <property type="molecule type" value="Genomic_DNA"/>
</dbReference>
<dbReference type="RefSeq" id="WP_311339784.1">
    <property type="nucleotide sequence ID" value="NZ_JAVRHS010000002.1"/>
</dbReference>
<evidence type="ECO:0000256" key="5">
    <source>
        <dbReference type="ARBA" id="ARBA00023014"/>
    </source>
</evidence>
<keyword evidence="5" id="KW-0411">Iron-sulfur</keyword>
<dbReference type="InterPro" id="IPR001055">
    <property type="entry name" value="Adrenodoxin-like"/>
</dbReference>
<feature type="domain" description="2Fe-2S ferredoxin-type" evidence="7">
    <location>
        <begin position="1"/>
        <end position="106"/>
    </location>
</feature>
<dbReference type="PANTHER" id="PTHR23426:SF65">
    <property type="entry name" value="FERREDOXIN-2, MITOCHONDRIAL"/>
    <property type="match status" value="1"/>
</dbReference>
<dbReference type="PROSITE" id="PS51085">
    <property type="entry name" value="2FE2S_FER_2"/>
    <property type="match status" value="1"/>
</dbReference>
<evidence type="ECO:0000313" key="8">
    <source>
        <dbReference type="EMBL" id="MDT0575202.1"/>
    </source>
</evidence>
<evidence type="ECO:0000256" key="6">
    <source>
        <dbReference type="ARBA" id="ARBA00034078"/>
    </source>
</evidence>
<accession>A0ABU2ZF29</accession>
<dbReference type="Proteomes" id="UP001259803">
    <property type="component" value="Unassembled WGS sequence"/>
</dbReference>
<evidence type="ECO:0000256" key="2">
    <source>
        <dbReference type="ARBA" id="ARBA00022714"/>
    </source>
</evidence>
<dbReference type="SUPFAM" id="SSF54292">
    <property type="entry name" value="2Fe-2S ferredoxin-like"/>
    <property type="match status" value="1"/>
</dbReference>
<keyword evidence="9" id="KW-1185">Reference proteome</keyword>
<dbReference type="CDD" id="cd00207">
    <property type="entry name" value="fer2"/>
    <property type="match status" value="1"/>
</dbReference>
<reference evidence="8 9" key="1">
    <citation type="submission" date="2023-09" db="EMBL/GenBank/DDBJ databases">
        <authorList>
            <person name="Rey-Velasco X."/>
        </authorList>
    </citation>
    <scope>NUCLEOTIDE SEQUENCE [LARGE SCALE GENOMIC DNA]</scope>
    <source>
        <strain evidence="8 9">F390</strain>
    </source>
</reference>
<comment type="similarity">
    <text evidence="1">Belongs to the adrenodoxin/putidaredoxin family.</text>
</comment>
<name>A0ABU2ZF29_9SPHN</name>
<comment type="cofactor">
    <cofactor evidence="6">
        <name>[2Fe-2S] cluster</name>
        <dbReference type="ChEBI" id="CHEBI:190135"/>
    </cofactor>
</comment>
<evidence type="ECO:0000256" key="1">
    <source>
        <dbReference type="ARBA" id="ARBA00010914"/>
    </source>
</evidence>
<gene>
    <name evidence="8" type="ORF">RM533_03260</name>
</gene>
<proteinExistence type="inferred from homology"/>
<dbReference type="PANTHER" id="PTHR23426">
    <property type="entry name" value="FERREDOXIN/ADRENODOXIN"/>
    <property type="match status" value="1"/>
</dbReference>
<dbReference type="InterPro" id="IPR001041">
    <property type="entry name" value="2Fe-2S_ferredoxin-type"/>
</dbReference>
<keyword evidence="2" id="KW-0001">2Fe-2S</keyword>
<keyword evidence="4" id="KW-0408">Iron</keyword>
<comment type="caution">
    <text evidence="8">The sequence shown here is derived from an EMBL/GenBank/DDBJ whole genome shotgun (WGS) entry which is preliminary data.</text>
</comment>
<sequence length="106" mass="11450">MIEMNVTDRTDTVHILRAPEGGTLMEVLQNADLVAGICGGAASCGTCHVYVEEDWLSVTGERTEDETYMLEALEEEVPVTHKSRLSCQIALTTALDGITLQIAPEA</sequence>
<evidence type="ECO:0000256" key="3">
    <source>
        <dbReference type="ARBA" id="ARBA00022723"/>
    </source>
</evidence>
<keyword evidence="3" id="KW-0479">Metal-binding</keyword>
<organism evidence="8 9">
    <name type="scientific">Croceicoccus esteveae</name>
    <dbReference type="NCBI Taxonomy" id="3075597"/>
    <lineage>
        <taxon>Bacteria</taxon>
        <taxon>Pseudomonadati</taxon>
        <taxon>Pseudomonadota</taxon>
        <taxon>Alphaproteobacteria</taxon>
        <taxon>Sphingomonadales</taxon>
        <taxon>Erythrobacteraceae</taxon>
        <taxon>Croceicoccus</taxon>
    </lineage>
</organism>
<dbReference type="InterPro" id="IPR036010">
    <property type="entry name" value="2Fe-2S_ferredoxin-like_sf"/>
</dbReference>